<accession>A0A2U1PJF1</accession>
<comment type="caution">
    <text evidence="2">The sequence shown here is derived from an EMBL/GenBank/DDBJ whole genome shotgun (WGS) entry which is preliminary data.</text>
</comment>
<evidence type="ECO:0000313" key="3">
    <source>
        <dbReference type="Proteomes" id="UP000245207"/>
    </source>
</evidence>
<gene>
    <name evidence="2" type="ORF">CTI12_AA140200</name>
</gene>
<proteinExistence type="predicted"/>
<dbReference type="Gene3D" id="1.25.40.10">
    <property type="entry name" value="Tetratricopeptide repeat domain"/>
    <property type="match status" value="1"/>
</dbReference>
<feature type="region of interest" description="Disordered" evidence="1">
    <location>
        <begin position="35"/>
        <end position="57"/>
    </location>
</feature>
<protein>
    <submittedName>
        <fullName evidence="2">Pentatricopeptide repeat-containing protein, mitochondrial</fullName>
    </submittedName>
</protein>
<dbReference type="InterPro" id="IPR011990">
    <property type="entry name" value="TPR-like_helical_dom_sf"/>
</dbReference>
<evidence type="ECO:0000313" key="2">
    <source>
        <dbReference type="EMBL" id="PWA85891.1"/>
    </source>
</evidence>
<keyword evidence="3" id="KW-1185">Reference proteome</keyword>
<organism evidence="2 3">
    <name type="scientific">Artemisia annua</name>
    <name type="common">Sweet wormwood</name>
    <dbReference type="NCBI Taxonomy" id="35608"/>
    <lineage>
        <taxon>Eukaryota</taxon>
        <taxon>Viridiplantae</taxon>
        <taxon>Streptophyta</taxon>
        <taxon>Embryophyta</taxon>
        <taxon>Tracheophyta</taxon>
        <taxon>Spermatophyta</taxon>
        <taxon>Magnoliopsida</taxon>
        <taxon>eudicotyledons</taxon>
        <taxon>Gunneridae</taxon>
        <taxon>Pentapetalae</taxon>
        <taxon>asterids</taxon>
        <taxon>campanulids</taxon>
        <taxon>Asterales</taxon>
        <taxon>Asteraceae</taxon>
        <taxon>Asteroideae</taxon>
        <taxon>Anthemideae</taxon>
        <taxon>Artemisiinae</taxon>
        <taxon>Artemisia</taxon>
    </lineage>
</organism>
<name>A0A2U1PJF1_ARTAN</name>
<sequence length="204" mass="23312">MKDVMEEDGELVGEEDFFLMKVKKIEKSFNIKKHHKKHSTLSNGHPNNPISPTPNRPTKLIRKLCLFRRFDIAHHLLDQMPTPPDEDIFVVIVRGLGRARMVRQVVKVLEFMVSILSPPIPFDLVQETPFDLVQETTFTFEAESRAFYTSRNQRFSTAGYGVFTARGNRSPAMKLALLGSFLIRGMVHKIGTPEVHHAVCQELL</sequence>
<dbReference type="AlphaFoldDB" id="A0A2U1PJF1"/>
<dbReference type="Proteomes" id="UP000245207">
    <property type="component" value="Unassembled WGS sequence"/>
</dbReference>
<dbReference type="EMBL" id="PKPP01001075">
    <property type="protein sequence ID" value="PWA85891.1"/>
    <property type="molecule type" value="Genomic_DNA"/>
</dbReference>
<reference evidence="2 3" key="1">
    <citation type="journal article" date="2018" name="Mol. Plant">
        <title>The genome of Artemisia annua provides insight into the evolution of Asteraceae family and artemisinin biosynthesis.</title>
        <authorList>
            <person name="Shen Q."/>
            <person name="Zhang L."/>
            <person name="Liao Z."/>
            <person name="Wang S."/>
            <person name="Yan T."/>
            <person name="Shi P."/>
            <person name="Liu M."/>
            <person name="Fu X."/>
            <person name="Pan Q."/>
            <person name="Wang Y."/>
            <person name="Lv Z."/>
            <person name="Lu X."/>
            <person name="Zhang F."/>
            <person name="Jiang W."/>
            <person name="Ma Y."/>
            <person name="Chen M."/>
            <person name="Hao X."/>
            <person name="Li L."/>
            <person name="Tang Y."/>
            <person name="Lv G."/>
            <person name="Zhou Y."/>
            <person name="Sun X."/>
            <person name="Brodelius P.E."/>
            <person name="Rose J.K.C."/>
            <person name="Tang K."/>
        </authorList>
    </citation>
    <scope>NUCLEOTIDE SEQUENCE [LARGE SCALE GENOMIC DNA]</scope>
    <source>
        <strain evidence="3">cv. Huhao1</strain>
        <tissue evidence="2">Leaf</tissue>
    </source>
</reference>
<evidence type="ECO:0000256" key="1">
    <source>
        <dbReference type="SAM" id="MobiDB-lite"/>
    </source>
</evidence>
<dbReference type="STRING" id="35608.A0A2U1PJF1"/>